<sequence length="283" mass="31895">MKKVKNIFTVAMIVLFILFNSIVVYATEESMVKFTINGEIKKGNDIEIVVDLSNLKNLYSALVDYTYDNTLIKVKEIVLNEEIKKQSVMPLFGELSLNGNRARSGFTFQGPDSMGLNGEYNFVTIKAEVLKNGELELSADNIKLQLVQKTENDMIDLPFMLSLPEKEVIEVKHTQSPGKSEQDNNNSSTNSSNDIIIGGNSENNDKKQNVTIDEDNDKIKEEPQDKNELLAEKENNDSKLDTGISSNVEENKNNSVLFIIIIFIILIIGGYILFKLYKNKKLK</sequence>
<feature type="transmembrane region" description="Helical" evidence="2">
    <location>
        <begin position="255"/>
        <end position="274"/>
    </location>
</feature>
<accession>A0A1B8RS68</accession>
<dbReference type="GO" id="GO:0030246">
    <property type="term" value="F:carbohydrate binding"/>
    <property type="evidence" value="ECO:0007669"/>
    <property type="project" value="InterPro"/>
</dbReference>
<dbReference type="AlphaFoldDB" id="A0A1B8RS68"/>
<proteinExistence type="predicted"/>
<keyword evidence="4" id="KW-1185">Reference proteome</keyword>
<keyword evidence="2" id="KW-0812">Transmembrane</keyword>
<dbReference type="EMBL" id="MAPZ01000011">
    <property type="protein sequence ID" value="OBY11652.1"/>
    <property type="molecule type" value="Genomic_DNA"/>
</dbReference>
<protein>
    <recommendedName>
        <fullName evidence="5">Cohesin domain-containing protein</fullName>
    </recommendedName>
</protein>
<dbReference type="eggNOG" id="ENOG50323QM">
    <property type="taxonomic scope" value="Bacteria"/>
</dbReference>
<evidence type="ECO:0000256" key="2">
    <source>
        <dbReference type="SAM" id="Phobius"/>
    </source>
</evidence>
<feature type="region of interest" description="Disordered" evidence="1">
    <location>
        <begin position="173"/>
        <end position="246"/>
    </location>
</feature>
<keyword evidence="2" id="KW-0472">Membrane</keyword>
<feature type="compositionally biased region" description="Low complexity" evidence="1">
    <location>
        <begin position="183"/>
        <end position="202"/>
    </location>
</feature>
<evidence type="ECO:0000313" key="3">
    <source>
        <dbReference type="EMBL" id="OBY11652.1"/>
    </source>
</evidence>
<evidence type="ECO:0000256" key="1">
    <source>
        <dbReference type="SAM" id="MobiDB-lite"/>
    </source>
</evidence>
<evidence type="ECO:0008006" key="5">
    <source>
        <dbReference type="Google" id="ProtNLM"/>
    </source>
</evidence>
<dbReference type="RefSeq" id="WP_065254389.1">
    <property type="nucleotide sequence ID" value="NZ_JADMZC010000004.1"/>
</dbReference>
<dbReference type="Gene3D" id="2.60.40.680">
    <property type="match status" value="1"/>
</dbReference>
<dbReference type="InterPro" id="IPR008965">
    <property type="entry name" value="CBM2/CBM3_carb-bd_dom_sf"/>
</dbReference>
<organism evidence="3 4">
    <name type="scientific">Clostridium paraputrificum</name>
    <dbReference type="NCBI Taxonomy" id="29363"/>
    <lineage>
        <taxon>Bacteria</taxon>
        <taxon>Bacillati</taxon>
        <taxon>Bacillota</taxon>
        <taxon>Clostridia</taxon>
        <taxon>Eubacteriales</taxon>
        <taxon>Clostridiaceae</taxon>
        <taxon>Clostridium</taxon>
    </lineage>
</organism>
<feature type="compositionally biased region" description="Basic and acidic residues" evidence="1">
    <location>
        <begin position="217"/>
        <end position="240"/>
    </location>
</feature>
<comment type="caution">
    <text evidence="3">The sequence shown here is derived from an EMBL/GenBank/DDBJ whole genome shotgun (WGS) entry which is preliminary data.</text>
</comment>
<name>A0A1B8RS68_9CLOT</name>
<gene>
    <name evidence="3" type="ORF">CP373A1_04475</name>
</gene>
<evidence type="ECO:0000313" key="4">
    <source>
        <dbReference type="Proteomes" id="UP000092714"/>
    </source>
</evidence>
<reference evidence="3 4" key="1">
    <citation type="submission" date="2016-06" db="EMBL/GenBank/DDBJ databases">
        <authorList>
            <person name="Kjaerup R.B."/>
            <person name="Dalgaard T.S."/>
            <person name="Juul-Madsen H.R."/>
        </authorList>
    </citation>
    <scope>NUCLEOTIDE SEQUENCE [LARGE SCALE GENOMIC DNA]</scope>
    <source>
        <strain evidence="3 4">373-A1</strain>
    </source>
</reference>
<keyword evidence="2" id="KW-1133">Transmembrane helix</keyword>
<dbReference type="OrthoDB" id="1938646at2"/>
<dbReference type="SUPFAM" id="SSF49384">
    <property type="entry name" value="Carbohydrate-binding domain"/>
    <property type="match status" value="1"/>
</dbReference>
<dbReference type="Proteomes" id="UP000092714">
    <property type="component" value="Unassembled WGS sequence"/>
</dbReference>